<dbReference type="AlphaFoldDB" id="A0AAW5TVA6"/>
<keyword evidence="2" id="KW-0964">Secreted</keyword>
<evidence type="ECO:0000256" key="2">
    <source>
        <dbReference type="ARBA" id="ARBA00022525"/>
    </source>
</evidence>
<dbReference type="RefSeq" id="WP_264654024.1">
    <property type="nucleotide sequence ID" value="NZ_JAOQNN010000002.1"/>
</dbReference>
<dbReference type="EMBL" id="JAOQNN010000002">
    <property type="protein sequence ID" value="MCW2281529.1"/>
    <property type="molecule type" value="Genomic_DNA"/>
</dbReference>
<organism evidence="8 9">
    <name type="scientific">Lactococcus lactis</name>
    <dbReference type="NCBI Taxonomy" id="1358"/>
    <lineage>
        <taxon>Bacteria</taxon>
        <taxon>Bacillati</taxon>
        <taxon>Bacillota</taxon>
        <taxon>Bacilli</taxon>
        <taxon>Lactobacillales</taxon>
        <taxon>Streptococcaceae</taxon>
        <taxon>Lactococcus</taxon>
    </lineage>
</organism>
<evidence type="ECO:0000256" key="4">
    <source>
        <dbReference type="ARBA" id="ARBA00023088"/>
    </source>
</evidence>
<comment type="caution">
    <text evidence="8">The sequence shown here is derived from an EMBL/GenBank/DDBJ whole genome shotgun (WGS) entry which is preliminary data.</text>
</comment>
<keyword evidence="6" id="KW-0472">Membrane</keyword>
<evidence type="ECO:0000256" key="3">
    <source>
        <dbReference type="ARBA" id="ARBA00022729"/>
    </source>
</evidence>
<keyword evidence="6" id="KW-0812">Transmembrane</keyword>
<reference evidence="8" key="1">
    <citation type="submission" date="2023-08" db="EMBL/GenBank/DDBJ databases">
        <title>Genomic analyses of the natural microbiome of Caenorhabditis elegans.</title>
        <authorList>
            <person name="Samuel B."/>
        </authorList>
    </citation>
    <scope>NUCLEOTIDE SEQUENCE</scope>
    <source>
        <strain evidence="8">BIGb0220</strain>
    </source>
</reference>
<evidence type="ECO:0000256" key="5">
    <source>
        <dbReference type="SAM" id="MobiDB-lite"/>
    </source>
</evidence>
<dbReference type="Proteomes" id="UP001207687">
    <property type="component" value="Unassembled WGS sequence"/>
</dbReference>
<keyword evidence="6" id="KW-1133">Transmembrane helix</keyword>
<evidence type="ECO:0000313" key="8">
    <source>
        <dbReference type="EMBL" id="MCW2281529.1"/>
    </source>
</evidence>
<protein>
    <submittedName>
        <fullName evidence="8">LPXTG-motif cell wall-anchored protein</fullName>
    </submittedName>
</protein>
<feature type="compositionally biased region" description="Polar residues" evidence="5">
    <location>
        <begin position="178"/>
        <end position="190"/>
    </location>
</feature>
<evidence type="ECO:0000313" key="9">
    <source>
        <dbReference type="Proteomes" id="UP001207687"/>
    </source>
</evidence>
<evidence type="ECO:0000256" key="6">
    <source>
        <dbReference type="SAM" id="Phobius"/>
    </source>
</evidence>
<accession>A0AAW5TVA6</accession>
<keyword evidence="3" id="KW-0732">Signal</keyword>
<evidence type="ECO:0000256" key="1">
    <source>
        <dbReference type="ARBA" id="ARBA00022512"/>
    </source>
</evidence>
<dbReference type="InterPro" id="IPR022038">
    <property type="entry name" value="Ig-like_bact"/>
</dbReference>
<name>A0AAW5TVA6_9LACT</name>
<dbReference type="PROSITE" id="PS50847">
    <property type="entry name" value="GRAM_POS_ANCHORING"/>
    <property type="match status" value="1"/>
</dbReference>
<dbReference type="Pfam" id="PF07523">
    <property type="entry name" value="Big_3"/>
    <property type="match status" value="2"/>
</dbReference>
<evidence type="ECO:0000259" key="7">
    <source>
        <dbReference type="PROSITE" id="PS50847"/>
    </source>
</evidence>
<dbReference type="NCBIfam" id="TIGR01167">
    <property type="entry name" value="LPXTG_anchor"/>
    <property type="match status" value="1"/>
</dbReference>
<keyword evidence="4" id="KW-0572">Peptidoglycan-anchor</keyword>
<feature type="region of interest" description="Disordered" evidence="5">
    <location>
        <begin position="167"/>
        <end position="190"/>
    </location>
</feature>
<dbReference type="Gene3D" id="2.60.40.10">
    <property type="entry name" value="Immunoglobulins"/>
    <property type="match status" value="2"/>
</dbReference>
<proteinExistence type="predicted"/>
<feature type="domain" description="Gram-positive cocci surface proteins LPxTG" evidence="7">
    <location>
        <begin position="200"/>
        <end position="235"/>
    </location>
</feature>
<feature type="transmembrane region" description="Helical" evidence="6">
    <location>
        <begin position="208"/>
        <end position="227"/>
    </location>
</feature>
<gene>
    <name evidence="8" type="ORF">M2256_002051</name>
</gene>
<sequence length="235" mass="25617">MTVTYTYKKNQTAMNVHDSTIYVGDKWSTKSNWDSTLNMDGESVDFAEVEKNGKIEGNVDTSTPGTYQVTYTYQDATAVATVTVKPNLGQMNVHDSTIYVGDDWKAEDNFDSALDKDGNTVDFSKLTVDDSKKDTSKAGTFGVTYSYDGVTSTAKVTVKDHSVPVIPDKPKATIPPTHVTSSKGKATKTSPKSKTILKVLPKTGEKTGWILTGSGFSIMLLLIGYLLTKTKRNNK</sequence>
<keyword evidence="1" id="KW-0134">Cell wall</keyword>
<dbReference type="InterPro" id="IPR019931">
    <property type="entry name" value="LPXTG_anchor"/>
</dbReference>
<dbReference type="InterPro" id="IPR013783">
    <property type="entry name" value="Ig-like_fold"/>
</dbReference>